<dbReference type="Proteomes" id="UP000266841">
    <property type="component" value="Unassembled WGS sequence"/>
</dbReference>
<proteinExistence type="predicted"/>
<evidence type="ECO:0000313" key="1">
    <source>
        <dbReference type="EMBL" id="EJK55992.1"/>
    </source>
</evidence>
<name>K0SB73_THAOC</name>
<organism evidence="1 2">
    <name type="scientific">Thalassiosira oceanica</name>
    <name type="common">Marine diatom</name>
    <dbReference type="NCBI Taxonomy" id="159749"/>
    <lineage>
        <taxon>Eukaryota</taxon>
        <taxon>Sar</taxon>
        <taxon>Stramenopiles</taxon>
        <taxon>Ochrophyta</taxon>
        <taxon>Bacillariophyta</taxon>
        <taxon>Coscinodiscophyceae</taxon>
        <taxon>Thalassiosirophycidae</taxon>
        <taxon>Thalassiosirales</taxon>
        <taxon>Thalassiosiraceae</taxon>
        <taxon>Thalassiosira</taxon>
    </lineage>
</organism>
<dbReference type="EMBL" id="AGNL01032685">
    <property type="protein sequence ID" value="EJK55992.1"/>
    <property type="molecule type" value="Genomic_DNA"/>
</dbReference>
<protein>
    <submittedName>
        <fullName evidence="1">Uncharacterized protein</fullName>
    </submittedName>
</protein>
<reference evidence="1 2" key="1">
    <citation type="journal article" date="2012" name="Genome Biol.">
        <title>Genome and low-iron response of an oceanic diatom adapted to chronic iron limitation.</title>
        <authorList>
            <person name="Lommer M."/>
            <person name="Specht M."/>
            <person name="Roy A.S."/>
            <person name="Kraemer L."/>
            <person name="Andreson R."/>
            <person name="Gutowska M.A."/>
            <person name="Wolf J."/>
            <person name="Bergner S.V."/>
            <person name="Schilhabel M.B."/>
            <person name="Klostermeier U.C."/>
            <person name="Beiko R.G."/>
            <person name="Rosenstiel P."/>
            <person name="Hippler M."/>
            <person name="Laroche J."/>
        </authorList>
    </citation>
    <scope>NUCLEOTIDE SEQUENCE [LARGE SCALE GENOMIC DNA]</scope>
    <source>
        <strain evidence="1 2">CCMP1005</strain>
    </source>
</reference>
<gene>
    <name evidence="1" type="ORF">THAOC_24200</name>
</gene>
<comment type="caution">
    <text evidence="1">The sequence shown here is derived from an EMBL/GenBank/DDBJ whole genome shotgun (WGS) entry which is preliminary data.</text>
</comment>
<accession>K0SB73</accession>
<keyword evidence="2" id="KW-1185">Reference proteome</keyword>
<evidence type="ECO:0000313" key="2">
    <source>
        <dbReference type="Proteomes" id="UP000266841"/>
    </source>
</evidence>
<dbReference type="AlphaFoldDB" id="K0SB73"/>
<sequence>MTRLKKQQTISILRECPLNAYIPFEKSACWIDEGFLEFWSVYMSKHPLTRHKVAFEDAIDNMGHRTPRTSLRTKGLREMAESNLTIGSYLDDENKLDEVWCKMASGTVGNRLRTEPKTLKVTIDITGDLAMCAMVLGKEGMSPHCCHLCQATKEELQRSNLGGKNDWVVHSDHALCCPLSSHCFDAIPRQR</sequence>